<dbReference type="GO" id="GO:0009966">
    <property type="term" value="P:regulation of signal transduction"/>
    <property type="evidence" value="ECO:0007669"/>
    <property type="project" value="TreeGrafter"/>
</dbReference>
<dbReference type="PANTHER" id="PTHR46379:SF1">
    <property type="entry name" value="ZINC FINGER MYND DOMAIN-CONTAINING PROTEIN 11"/>
    <property type="match status" value="1"/>
</dbReference>
<evidence type="ECO:0000256" key="1">
    <source>
        <dbReference type="SAM" id="MobiDB-lite"/>
    </source>
</evidence>
<dbReference type="InterPro" id="IPR000313">
    <property type="entry name" value="PWWP_dom"/>
</dbReference>
<dbReference type="STRING" id="41427.A0A182JCE2"/>
<dbReference type="InterPro" id="IPR047269">
    <property type="entry name" value="ZMY11"/>
</dbReference>
<name>A0A182JCE2_ANOAO</name>
<proteinExistence type="predicted"/>
<feature type="compositionally biased region" description="Polar residues" evidence="1">
    <location>
        <begin position="380"/>
        <end position="391"/>
    </location>
</feature>
<dbReference type="GO" id="GO:0003714">
    <property type="term" value="F:transcription corepressor activity"/>
    <property type="evidence" value="ECO:0007669"/>
    <property type="project" value="InterPro"/>
</dbReference>
<dbReference type="VEuPathDB" id="VectorBase:AATE015454"/>
<evidence type="ECO:0000313" key="2">
    <source>
        <dbReference type="EnsemblMetazoa" id="AATE015454-PA.1"/>
    </source>
</evidence>
<feature type="region of interest" description="Disordered" evidence="1">
    <location>
        <begin position="372"/>
        <end position="396"/>
    </location>
</feature>
<dbReference type="SUPFAM" id="SSF63748">
    <property type="entry name" value="Tudor/PWWP/MBT"/>
    <property type="match status" value="1"/>
</dbReference>
<sequence>MACVPKKSNVASKAKRGRPAGLHPALLLQSCQDCYTKSTERENKWWTQLCREPHLMVWAKFKNTRYWPAKAIATQKHKTVVFYFGKRIFGVVDSANCLMYSQHNPNRVDRKDLAWMYGFVEADDYICRLIEAHGCFRYAGPNRRFDAASIREHRREVFPDAFAFRFRAIAAVARGPVANARMLAANQERSASQSRNLAGDEDAQSMDTDEEVDVVTVDPPAPPACQLSPPEDPMSKEKHQMALEQLRIDHEQELARAKKMVWCSFCEEPAVMICCWSFFYCSEECFMRDSHRAVCRKPYLADHVAFARRSSPSILAPMLANCNIRQRAATVTGPSTVYRPRPMPYHCWSIVRDAASNAAEEQRQLVEANRALESRPPYQVGSNSTIHNSTPMHDGQVDASAIHLPSKPLDKLGVLAYAAAQFVKHSGHPPRS</sequence>
<organism evidence="2">
    <name type="scientific">Anopheles atroparvus</name>
    <name type="common">European mosquito</name>
    <dbReference type="NCBI Taxonomy" id="41427"/>
    <lineage>
        <taxon>Eukaryota</taxon>
        <taxon>Metazoa</taxon>
        <taxon>Ecdysozoa</taxon>
        <taxon>Arthropoda</taxon>
        <taxon>Hexapoda</taxon>
        <taxon>Insecta</taxon>
        <taxon>Pterygota</taxon>
        <taxon>Neoptera</taxon>
        <taxon>Endopterygota</taxon>
        <taxon>Diptera</taxon>
        <taxon>Nematocera</taxon>
        <taxon>Culicoidea</taxon>
        <taxon>Culicidae</taxon>
        <taxon>Anophelinae</taxon>
        <taxon>Anopheles</taxon>
    </lineage>
</organism>
<feature type="region of interest" description="Disordered" evidence="1">
    <location>
        <begin position="189"/>
        <end position="209"/>
    </location>
</feature>
<dbReference type="PANTHER" id="PTHR46379">
    <property type="entry name" value="ZINC FINGER MYND DOMAIN-CONTAINING"/>
    <property type="match status" value="1"/>
</dbReference>
<dbReference type="EnsemblMetazoa" id="AATE015454-RA">
    <property type="protein sequence ID" value="AATE015454-PA.1"/>
    <property type="gene ID" value="AATE015454"/>
</dbReference>
<dbReference type="GO" id="GO:0034243">
    <property type="term" value="P:regulation of transcription elongation by RNA polymerase II"/>
    <property type="evidence" value="ECO:0007669"/>
    <property type="project" value="InterPro"/>
</dbReference>
<dbReference type="AlphaFoldDB" id="A0A182JCE2"/>
<dbReference type="PROSITE" id="PS50812">
    <property type="entry name" value="PWWP"/>
    <property type="match status" value="1"/>
</dbReference>
<reference evidence="2" key="1">
    <citation type="submission" date="2022-08" db="UniProtKB">
        <authorList>
            <consortium name="EnsemblMetazoa"/>
        </authorList>
    </citation>
    <scope>IDENTIFICATION</scope>
    <source>
        <strain evidence="2">EBRO</strain>
    </source>
</reference>
<accession>A0A182JCE2</accession>
<dbReference type="Gene3D" id="2.30.30.140">
    <property type="match status" value="1"/>
</dbReference>
<protein>
    <submittedName>
        <fullName evidence="2">PWWP domain-containing protein</fullName>
    </submittedName>
</protein>
<dbReference type="PROSITE" id="PS51257">
    <property type="entry name" value="PROKAR_LIPOPROTEIN"/>
    <property type="match status" value="1"/>
</dbReference>
<dbReference type="GO" id="GO:0005634">
    <property type="term" value="C:nucleus"/>
    <property type="evidence" value="ECO:0007669"/>
    <property type="project" value="TreeGrafter"/>
</dbReference>
<feature type="compositionally biased region" description="Acidic residues" evidence="1">
    <location>
        <begin position="199"/>
        <end position="209"/>
    </location>
</feature>